<evidence type="ECO:0000313" key="5">
    <source>
        <dbReference type="Proteomes" id="UP001209229"/>
    </source>
</evidence>
<dbReference type="SUPFAM" id="SSF89392">
    <property type="entry name" value="Prokaryotic lipoproteins and lipoprotein localization factors"/>
    <property type="match status" value="1"/>
</dbReference>
<comment type="caution">
    <text evidence="4">The sequence shown here is derived from an EMBL/GenBank/DDBJ whole genome shotgun (WGS) entry which is preliminary data.</text>
</comment>
<dbReference type="Gene3D" id="2.50.20.10">
    <property type="entry name" value="Lipoprotein localisation LolA/LolB/LppX"/>
    <property type="match status" value="1"/>
</dbReference>
<accession>A0AAE3M413</accession>
<dbReference type="InterPro" id="IPR033399">
    <property type="entry name" value="TP_0789-like"/>
</dbReference>
<feature type="signal peptide" evidence="2">
    <location>
        <begin position="1"/>
        <end position="28"/>
    </location>
</feature>
<dbReference type="InterPro" id="IPR029046">
    <property type="entry name" value="LolA/LolB/LppX"/>
</dbReference>
<protein>
    <submittedName>
        <fullName evidence="4">Outer membrane lipoprotein-sorting protein</fullName>
    </submittedName>
</protein>
<organism evidence="4 5">
    <name type="scientific">Plebeiibacterium sediminum</name>
    <dbReference type="NCBI Taxonomy" id="2992112"/>
    <lineage>
        <taxon>Bacteria</taxon>
        <taxon>Pseudomonadati</taxon>
        <taxon>Bacteroidota</taxon>
        <taxon>Bacteroidia</taxon>
        <taxon>Marinilabiliales</taxon>
        <taxon>Marinilabiliaceae</taxon>
        <taxon>Plebeiibacterium</taxon>
    </lineage>
</organism>
<feature type="domain" description="Uncharacterized protein TP-0789" evidence="3">
    <location>
        <begin position="71"/>
        <end position="251"/>
    </location>
</feature>
<reference evidence="4" key="1">
    <citation type="submission" date="2022-10" db="EMBL/GenBank/DDBJ databases">
        <authorList>
            <person name="Yu W.X."/>
        </authorList>
    </citation>
    <scope>NUCLEOTIDE SEQUENCE</scope>
    <source>
        <strain evidence="4">AAT</strain>
    </source>
</reference>
<evidence type="ECO:0000256" key="1">
    <source>
        <dbReference type="ARBA" id="ARBA00022729"/>
    </source>
</evidence>
<dbReference type="Proteomes" id="UP001209229">
    <property type="component" value="Unassembled WGS sequence"/>
</dbReference>
<name>A0AAE3M413_9BACT</name>
<dbReference type="AlphaFoldDB" id="A0AAE3M413"/>
<keyword evidence="5" id="KW-1185">Reference proteome</keyword>
<evidence type="ECO:0000259" key="3">
    <source>
        <dbReference type="Pfam" id="PF17131"/>
    </source>
</evidence>
<dbReference type="RefSeq" id="WP_301190299.1">
    <property type="nucleotide sequence ID" value="NZ_JAPDPJ010000018.1"/>
</dbReference>
<keyword evidence="4" id="KW-0449">Lipoprotein</keyword>
<gene>
    <name evidence="4" type="ORF">OM075_09665</name>
</gene>
<feature type="chain" id="PRO_5041992919" evidence="2">
    <location>
        <begin position="29"/>
        <end position="253"/>
    </location>
</feature>
<proteinExistence type="predicted"/>
<dbReference type="PANTHER" id="PTHR37507">
    <property type="entry name" value="SPORULATION PROTEIN YDCC"/>
    <property type="match status" value="1"/>
</dbReference>
<dbReference type="InterPro" id="IPR052944">
    <property type="entry name" value="Sporulation_related"/>
</dbReference>
<sequence>MKLFDVLKISLLSLFIFSALSVSSQVTAKEIIDHANELLRGKTSYSEMEMKVIRAKWERTLKFKAWSKGIDYSLILITYPAKEKGQVFLKRQKEMWNYIPDIDKMIKIPPSMMMQSWMGSDMTNDDLVKGASIVEDYSHQIIKEEKLDGYDCYVIELIPNEDAIVVWGKIVSWVTKKGYMTLRNEYYDEDGFLINTETLSKIKQVGDRLMPTYFEIVPEEKKEQKTTMEFTNVKFDMPINDSFFSIQNMKKIK</sequence>
<evidence type="ECO:0000256" key="2">
    <source>
        <dbReference type="SAM" id="SignalP"/>
    </source>
</evidence>
<dbReference type="EMBL" id="JAPDPJ010000018">
    <property type="protein sequence ID" value="MCW3786734.1"/>
    <property type="molecule type" value="Genomic_DNA"/>
</dbReference>
<dbReference type="CDD" id="cd16329">
    <property type="entry name" value="LolA_like"/>
    <property type="match status" value="1"/>
</dbReference>
<dbReference type="PANTHER" id="PTHR37507:SF2">
    <property type="entry name" value="SPORULATION PROTEIN YDCC"/>
    <property type="match status" value="1"/>
</dbReference>
<dbReference type="Pfam" id="PF17131">
    <property type="entry name" value="LolA_like"/>
    <property type="match status" value="1"/>
</dbReference>
<evidence type="ECO:0000313" key="4">
    <source>
        <dbReference type="EMBL" id="MCW3786734.1"/>
    </source>
</evidence>
<keyword evidence="1 2" id="KW-0732">Signal</keyword>